<evidence type="ECO:0000313" key="2">
    <source>
        <dbReference type="Proteomes" id="UP001144323"/>
    </source>
</evidence>
<gene>
    <name evidence="1" type="ORF">LMG27198_29410</name>
</gene>
<dbReference type="RefSeq" id="WP_281803982.1">
    <property type="nucleotide sequence ID" value="NZ_BSEC01000001.1"/>
</dbReference>
<dbReference type="Proteomes" id="UP001144323">
    <property type="component" value="Unassembled WGS sequence"/>
</dbReference>
<sequence length="95" mass="10779">MQPKIDVVELLERIIDASEAPRITATSIADEAIKELGADLPEEDRSRLHSELRSVAFFLLGRRWDNTEKGAEELMAEADALNRYANLKWPADTQR</sequence>
<accession>A0A9W6GW42</accession>
<keyword evidence="2" id="KW-1185">Reference proteome</keyword>
<comment type="caution">
    <text evidence="1">The sequence shown here is derived from an EMBL/GenBank/DDBJ whole genome shotgun (WGS) entry which is preliminary data.</text>
</comment>
<name>A0A9W6GW42_9HYPH</name>
<proteinExistence type="predicted"/>
<evidence type="ECO:0000313" key="1">
    <source>
        <dbReference type="EMBL" id="GLI93949.1"/>
    </source>
</evidence>
<dbReference type="EMBL" id="BSEC01000001">
    <property type="protein sequence ID" value="GLI93949.1"/>
    <property type="molecule type" value="Genomic_DNA"/>
</dbReference>
<protein>
    <submittedName>
        <fullName evidence="1">Uncharacterized protein</fullName>
    </submittedName>
</protein>
<organism evidence="1 2">
    <name type="scientific">Methylocystis echinoides</name>
    <dbReference type="NCBI Taxonomy" id="29468"/>
    <lineage>
        <taxon>Bacteria</taxon>
        <taxon>Pseudomonadati</taxon>
        <taxon>Pseudomonadota</taxon>
        <taxon>Alphaproteobacteria</taxon>
        <taxon>Hyphomicrobiales</taxon>
        <taxon>Methylocystaceae</taxon>
        <taxon>Methylocystis</taxon>
    </lineage>
</organism>
<dbReference type="AlphaFoldDB" id="A0A9W6GW42"/>
<reference evidence="1" key="1">
    <citation type="journal article" date="2023" name="Int. J. Syst. Evol. Microbiol.">
        <title>Methylocystis iwaonis sp. nov., a type II methane-oxidizing bacterium from surface soil of a rice paddy field in Japan, and emended description of the genus Methylocystis (ex Whittenbury et al. 1970) Bowman et al. 1993.</title>
        <authorList>
            <person name="Kaise H."/>
            <person name="Sawadogo J.B."/>
            <person name="Alam M.S."/>
            <person name="Ueno C."/>
            <person name="Dianou D."/>
            <person name="Shinjo R."/>
            <person name="Asakawa S."/>
        </authorList>
    </citation>
    <scope>NUCLEOTIDE SEQUENCE</scope>
    <source>
        <strain evidence="1">LMG27198</strain>
    </source>
</reference>